<dbReference type="OMA" id="GWIPQDM"/>
<sequence length="554" mass="63497">MAGFHIAPRLSRCRSRILPGFLQRLFHCPEGPLQPLEGPDYEEFYRYTSGRWLWDEEARLQERYKKFNVPGLKHLAVKASGAQSCLSITKLAEGGFNKVFRLAMDNGSVVIARIPFPNIGSAASQVIASEVATMNFVQNVIGIPVPKVLDWDDGISNSAESEYILMEEAKGTRLDELWTDMRIDDKWKIVAEVVAMQKKLQSAIFSRCGNLYFKSDAIEGCLDIELTGQLSDAARAYAEERFAIGPAAEQSFWQPELASALFDRGPWPDAQTYLRALSQRERSKTTSAKITQASDGDPLHLLDSSEARLELLDKFDAVIPYIPPNDPSLDVATLSHWDLRTPNIFVNNGQITSVIDWQDCWVGPLFMQERRPQLVEYYGEMMLRLPDYYEGMEDKQEKAKVTDKVERSLLYWYYTRKTTTDNPTLLRLFDLPLARTRRELVLFASDVWEGETIPLRELLYKLQQHWEELQTGVPCPIRFSSEEIDAHDRVSADWNKKADFWTSLEGFVGRDGYTANEDYDRGRTFFQELLEEGLPHLSRSEQEEFAELVPWAKK</sequence>
<organism evidence="2 3">
    <name type="scientific">Sphaerulina musiva (strain SO2202)</name>
    <name type="common">Poplar stem canker fungus</name>
    <name type="synonym">Septoria musiva</name>
    <dbReference type="NCBI Taxonomy" id="692275"/>
    <lineage>
        <taxon>Eukaryota</taxon>
        <taxon>Fungi</taxon>
        <taxon>Dikarya</taxon>
        <taxon>Ascomycota</taxon>
        <taxon>Pezizomycotina</taxon>
        <taxon>Dothideomycetes</taxon>
        <taxon>Dothideomycetidae</taxon>
        <taxon>Mycosphaerellales</taxon>
        <taxon>Mycosphaerellaceae</taxon>
        <taxon>Sphaerulina</taxon>
    </lineage>
</organism>
<dbReference type="OrthoDB" id="2968323at2759"/>
<evidence type="ECO:0000259" key="1">
    <source>
        <dbReference type="Pfam" id="PF01636"/>
    </source>
</evidence>
<name>M3D162_SPHMS</name>
<dbReference type="PANTHER" id="PTHR36091:SF2">
    <property type="entry name" value="AMINOGLYCOSIDE PHOSPHOTRANSFERASE DOMAIN-CONTAINING PROTEIN"/>
    <property type="match status" value="1"/>
</dbReference>
<gene>
    <name evidence="2" type="ORF">SEPMUDRAFT_151221</name>
</gene>
<dbReference type="eggNOG" id="ENOG502QV1E">
    <property type="taxonomic scope" value="Eukaryota"/>
</dbReference>
<dbReference type="HOGENOM" id="CLU_019189_13_1_1"/>
<reference evidence="2 3" key="1">
    <citation type="journal article" date="2012" name="PLoS Pathog.">
        <title>Diverse lifestyles and strategies of plant pathogenesis encoded in the genomes of eighteen Dothideomycetes fungi.</title>
        <authorList>
            <person name="Ohm R.A."/>
            <person name="Feau N."/>
            <person name="Henrissat B."/>
            <person name="Schoch C.L."/>
            <person name="Horwitz B.A."/>
            <person name="Barry K.W."/>
            <person name="Condon B.J."/>
            <person name="Copeland A.C."/>
            <person name="Dhillon B."/>
            <person name="Glaser F."/>
            <person name="Hesse C.N."/>
            <person name="Kosti I."/>
            <person name="LaButti K."/>
            <person name="Lindquist E.A."/>
            <person name="Lucas S."/>
            <person name="Salamov A.A."/>
            <person name="Bradshaw R.E."/>
            <person name="Ciuffetti L."/>
            <person name="Hamelin R.C."/>
            <person name="Kema G.H.J."/>
            <person name="Lawrence C."/>
            <person name="Scott J.A."/>
            <person name="Spatafora J.W."/>
            <person name="Turgeon B.G."/>
            <person name="de Wit P.J.G.M."/>
            <person name="Zhong S."/>
            <person name="Goodwin S.B."/>
            <person name="Grigoriev I.V."/>
        </authorList>
    </citation>
    <scope>NUCLEOTIDE SEQUENCE [LARGE SCALE GENOMIC DNA]</scope>
    <source>
        <strain evidence="2 3">SO2202</strain>
    </source>
</reference>
<dbReference type="EMBL" id="KB456268">
    <property type="protein sequence ID" value="EMF10228.1"/>
    <property type="molecule type" value="Genomic_DNA"/>
</dbReference>
<dbReference type="PANTHER" id="PTHR36091">
    <property type="entry name" value="ALTERED INHERITANCE OF MITOCHONDRIA PROTEIN 9, MITOCHONDRIAL"/>
    <property type="match status" value="1"/>
</dbReference>
<dbReference type="InterPro" id="IPR002575">
    <property type="entry name" value="Aminoglycoside_PTrfase"/>
</dbReference>
<dbReference type="Proteomes" id="UP000016931">
    <property type="component" value="Unassembled WGS sequence"/>
</dbReference>
<dbReference type="AlphaFoldDB" id="M3D162"/>
<feature type="domain" description="Aminoglycoside phosphotransferase" evidence="1">
    <location>
        <begin position="88"/>
        <end position="365"/>
    </location>
</feature>
<dbReference type="Pfam" id="PF01636">
    <property type="entry name" value="APH"/>
    <property type="match status" value="1"/>
</dbReference>
<dbReference type="InterPro" id="IPR011009">
    <property type="entry name" value="Kinase-like_dom_sf"/>
</dbReference>
<dbReference type="STRING" id="692275.M3D162"/>
<dbReference type="RefSeq" id="XP_016758349.1">
    <property type="nucleotide sequence ID" value="XM_016906679.1"/>
</dbReference>
<evidence type="ECO:0000313" key="3">
    <source>
        <dbReference type="Proteomes" id="UP000016931"/>
    </source>
</evidence>
<dbReference type="InterPro" id="IPR051035">
    <property type="entry name" value="Mito_inheritance_9"/>
</dbReference>
<keyword evidence="3" id="KW-1185">Reference proteome</keyword>
<evidence type="ECO:0000313" key="2">
    <source>
        <dbReference type="EMBL" id="EMF10228.1"/>
    </source>
</evidence>
<dbReference type="Gene3D" id="3.90.1200.10">
    <property type="match status" value="1"/>
</dbReference>
<protein>
    <recommendedName>
        <fullName evidence="1">Aminoglycoside phosphotransferase domain-containing protein</fullName>
    </recommendedName>
</protein>
<dbReference type="GO" id="GO:0005739">
    <property type="term" value="C:mitochondrion"/>
    <property type="evidence" value="ECO:0007669"/>
    <property type="project" value="TreeGrafter"/>
</dbReference>
<dbReference type="GeneID" id="27903816"/>
<proteinExistence type="predicted"/>
<dbReference type="SUPFAM" id="SSF56112">
    <property type="entry name" value="Protein kinase-like (PK-like)"/>
    <property type="match status" value="1"/>
</dbReference>
<accession>M3D162</accession>